<evidence type="ECO:0000256" key="5">
    <source>
        <dbReference type="ARBA" id="ARBA00023152"/>
    </source>
</evidence>
<dbReference type="NCBIfam" id="TIGR00306">
    <property type="entry name" value="apgM"/>
    <property type="match status" value="1"/>
</dbReference>
<evidence type="ECO:0000313" key="8">
    <source>
        <dbReference type="EMBL" id="PIU42338.1"/>
    </source>
</evidence>
<organism evidence="8 9">
    <name type="scientific">Candidatus Aquitaenariimonas noxiae</name>
    <dbReference type="NCBI Taxonomy" id="1974741"/>
    <lineage>
        <taxon>Bacteria</taxon>
        <taxon>Pseudomonadati</taxon>
        <taxon>Candidatus Omnitrophota</taxon>
        <taxon>Candidatus Aquitaenariimonas</taxon>
    </lineage>
</organism>
<gene>
    <name evidence="8" type="ORF">COS99_00670</name>
</gene>
<dbReference type="Gene3D" id="3.40.720.10">
    <property type="entry name" value="Alkaline Phosphatase, subunit A"/>
    <property type="match status" value="1"/>
</dbReference>
<dbReference type="GO" id="GO:0006096">
    <property type="term" value="P:glycolytic process"/>
    <property type="evidence" value="ECO:0007669"/>
    <property type="project" value="UniProtKB-KW"/>
</dbReference>
<comment type="similarity">
    <text evidence="4">Belongs to the BPG-independent phosphoglycerate mutase family. A-PGAM subfamily.</text>
</comment>
<evidence type="ECO:0000256" key="2">
    <source>
        <dbReference type="ARBA" id="ARBA00002315"/>
    </source>
</evidence>
<dbReference type="EMBL" id="PEWV01000009">
    <property type="protein sequence ID" value="PIU42338.1"/>
    <property type="molecule type" value="Genomic_DNA"/>
</dbReference>
<dbReference type="GO" id="GO:0004619">
    <property type="term" value="F:phosphoglycerate mutase activity"/>
    <property type="evidence" value="ECO:0007669"/>
    <property type="project" value="UniProtKB-EC"/>
</dbReference>
<dbReference type="PANTHER" id="PTHR31209:SF4">
    <property type="entry name" value="2,3-BISPHOSPHOGLYCERATE-INDEPENDENT PHOSPHOGLYCERATE MUTASE"/>
    <property type="match status" value="1"/>
</dbReference>
<evidence type="ECO:0000259" key="7">
    <source>
        <dbReference type="Pfam" id="PF01676"/>
    </source>
</evidence>
<keyword evidence="5" id="KW-0324">Glycolysis</keyword>
<evidence type="ECO:0000256" key="1">
    <source>
        <dbReference type="ARBA" id="ARBA00000370"/>
    </source>
</evidence>
<dbReference type="InterPro" id="IPR004456">
    <property type="entry name" value="Pglycerate_mutase_ApgM"/>
</dbReference>
<dbReference type="AlphaFoldDB" id="A0A2J0KV20"/>
<proteinExistence type="inferred from homology"/>
<dbReference type="InterPro" id="IPR042253">
    <property type="entry name" value="Pglycerate_mutase_ApgM_sf"/>
</dbReference>
<dbReference type="PANTHER" id="PTHR31209">
    <property type="entry name" value="COFACTOR-INDEPENDENT PHOSPHOGLYCERATE MUTASE"/>
    <property type="match status" value="1"/>
</dbReference>
<dbReference type="SUPFAM" id="SSF53649">
    <property type="entry name" value="Alkaline phosphatase-like"/>
    <property type="match status" value="1"/>
</dbReference>
<evidence type="ECO:0000256" key="6">
    <source>
        <dbReference type="ARBA" id="ARBA00023235"/>
    </source>
</evidence>
<dbReference type="InterPro" id="IPR023665">
    <property type="entry name" value="ApgAM_prokaryotes"/>
</dbReference>
<dbReference type="Proteomes" id="UP000230052">
    <property type="component" value="Unassembled WGS sequence"/>
</dbReference>
<dbReference type="NCBIfam" id="NF003242">
    <property type="entry name" value="PRK04200.1"/>
    <property type="match status" value="1"/>
</dbReference>
<comment type="catalytic activity">
    <reaction evidence="1">
        <text>(2R)-2-phosphoglycerate = (2R)-3-phosphoglycerate</text>
        <dbReference type="Rhea" id="RHEA:15901"/>
        <dbReference type="ChEBI" id="CHEBI:58272"/>
        <dbReference type="ChEBI" id="CHEBI:58289"/>
        <dbReference type="EC" id="5.4.2.12"/>
    </reaction>
</comment>
<evidence type="ECO:0000256" key="3">
    <source>
        <dbReference type="ARBA" id="ARBA00004921"/>
    </source>
</evidence>
<dbReference type="InterPro" id="IPR006124">
    <property type="entry name" value="Metalloenzyme"/>
</dbReference>
<evidence type="ECO:0000256" key="4">
    <source>
        <dbReference type="ARBA" id="ARBA00005524"/>
    </source>
</evidence>
<reference evidence="8 9" key="1">
    <citation type="submission" date="2017-09" db="EMBL/GenBank/DDBJ databases">
        <title>Depth-based differentiation of microbial function through sediment-hosted aquifers and enrichment of novel symbionts in the deep terrestrial subsurface.</title>
        <authorList>
            <person name="Probst A.J."/>
            <person name="Ladd B."/>
            <person name="Jarett J.K."/>
            <person name="Geller-Mcgrath D.E."/>
            <person name="Sieber C.M."/>
            <person name="Emerson J.B."/>
            <person name="Anantharaman K."/>
            <person name="Thomas B.C."/>
            <person name="Malmstrom R."/>
            <person name="Stieglmeier M."/>
            <person name="Klingl A."/>
            <person name="Woyke T."/>
            <person name="Ryan C.M."/>
            <person name="Banfield J.F."/>
        </authorList>
    </citation>
    <scope>NUCLEOTIDE SEQUENCE [LARGE SCALE GENOMIC DNA]</scope>
    <source>
        <strain evidence="8">CG07_land_8_20_14_0_80_42_15</strain>
    </source>
</reference>
<sequence length="401" mass="43720">MKYAVLVGDGMSDRPLNELNDRTPLEVAKIPNMTEIVKEGSIGYSFTIPRGFTPASDVANMAVLGYDPTVYYKGRGPLEAANMDIKLSDDEIAFRCNLVTVADGRLIDYSAGHIRTKEASILVDALDKKLSTKDVKFHSGVSYRHLVIIKKGTSGGGDFGAICFPPHDIVGQPVSKNLPRGEGAAVLIKFMESSVPVLAEHEVNKVRVDLKENPANMVWLWGQGTSPNMPPFFDKYSVKGSVISAVDLVNGIGKLVGLNVIKVPGVTGYYDTNYQGKGEYAVEALKESDFVFVHVEAPDEAGHNGDVRAKIAAIENFDKHIVGPVFKYLKGLKKWRLMVLPDHATPISIKTHASDPIPVAFCGKDIAPDDAVVFSEKAARASKLSFEKGHKMMDYLINLEK</sequence>
<dbReference type="Gene3D" id="3.30.70.2130">
    <property type="entry name" value="Metalloenzyme domain"/>
    <property type="match status" value="1"/>
</dbReference>
<dbReference type="GO" id="GO:0046872">
    <property type="term" value="F:metal ion binding"/>
    <property type="evidence" value="ECO:0007669"/>
    <property type="project" value="InterPro"/>
</dbReference>
<keyword evidence="6" id="KW-0413">Isomerase</keyword>
<comment type="caution">
    <text evidence="8">The sequence shown here is derived from an EMBL/GenBank/DDBJ whole genome shotgun (WGS) entry which is preliminary data.</text>
</comment>
<dbReference type="PIRSF" id="PIRSF006392">
    <property type="entry name" value="IPGAM_arch"/>
    <property type="match status" value="1"/>
</dbReference>
<evidence type="ECO:0000313" key="9">
    <source>
        <dbReference type="Proteomes" id="UP000230052"/>
    </source>
</evidence>
<dbReference type="InterPro" id="IPR017850">
    <property type="entry name" value="Alkaline_phosphatase_core_sf"/>
</dbReference>
<comment type="function">
    <text evidence="2">Catalyzes the interconversion of 2-phosphoglycerate and 3-phosphoglycerate.</text>
</comment>
<dbReference type="NCBIfam" id="TIGR02535">
    <property type="entry name" value="hyp_Hser_kinase"/>
    <property type="match status" value="1"/>
</dbReference>
<dbReference type="Pfam" id="PF01676">
    <property type="entry name" value="Metalloenzyme"/>
    <property type="match status" value="1"/>
</dbReference>
<dbReference type="Pfam" id="PF10143">
    <property type="entry name" value="PhosphMutase"/>
    <property type="match status" value="1"/>
</dbReference>
<name>A0A2J0KV20_9BACT</name>
<protein>
    <submittedName>
        <fullName evidence="8">Cofactor-independent phosphoglycerate mutase</fullName>
    </submittedName>
</protein>
<feature type="domain" description="Metalloenzyme" evidence="7">
    <location>
        <begin position="1"/>
        <end position="395"/>
    </location>
</feature>
<dbReference type="CDD" id="cd16011">
    <property type="entry name" value="iPGM_like"/>
    <property type="match status" value="1"/>
</dbReference>
<comment type="pathway">
    <text evidence="3">Carbohydrate degradation.</text>
</comment>
<accession>A0A2J0KV20</accession>